<dbReference type="PANTHER" id="PTHR30502:SF0">
    <property type="entry name" value="PHOSPHOENOLPYRUVATE CARBOXYLASE FAMILY PROTEIN"/>
    <property type="match status" value="1"/>
</dbReference>
<dbReference type="InterPro" id="IPR040442">
    <property type="entry name" value="Pyrv_kinase-like_dom_sf"/>
</dbReference>
<comment type="caution">
    <text evidence="5">The sequence shown here is derived from an EMBL/GenBank/DDBJ whole genome shotgun (WGS) entry which is preliminary data.</text>
</comment>
<evidence type="ECO:0000313" key="5">
    <source>
        <dbReference type="EMBL" id="MBD3323743.1"/>
    </source>
</evidence>
<dbReference type="EMBL" id="WJJP01000128">
    <property type="protein sequence ID" value="MBD3323743.1"/>
    <property type="molecule type" value="Genomic_DNA"/>
</dbReference>
<keyword evidence="2" id="KW-0479">Metal-binding</keyword>
<evidence type="ECO:0000259" key="4">
    <source>
        <dbReference type="Pfam" id="PF03328"/>
    </source>
</evidence>
<protein>
    <recommendedName>
        <fullName evidence="4">HpcH/HpaI aldolase/citrate lyase domain-containing protein</fullName>
    </recommendedName>
</protein>
<evidence type="ECO:0000313" key="6">
    <source>
        <dbReference type="Proteomes" id="UP000649604"/>
    </source>
</evidence>
<dbReference type="PANTHER" id="PTHR30502">
    <property type="entry name" value="2-KETO-3-DEOXY-L-RHAMNONATE ALDOLASE"/>
    <property type="match status" value="1"/>
</dbReference>
<gene>
    <name evidence="5" type="ORF">GF339_04110</name>
</gene>
<dbReference type="AlphaFoldDB" id="A0A9D5Q4X6"/>
<reference evidence="5" key="1">
    <citation type="submission" date="2019-11" db="EMBL/GenBank/DDBJ databases">
        <title>Microbial mats filling the niche in hypersaline microbial mats.</title>
        <authorList>
            <person name="Wong H.L."/>
            <person name="Macleod F.I."/>
            <person name="White R.A. III"/>
            <person name="Burns B.P."/>
        </authorList>
    </citation>
    <scope>NUCLEOTIDE SEQUENCE</scope>
    <source>
        <strain evidence="5">Rbin_158</strain>
    </source>
</reference>
<dbReference type="InterPro" id="IPR015813">
    <property type="entry name" value="Pyrv/PenolPyrv_kinase-like_dom"/>
</dbReference>
<dbReference type="InterPro" id="IPR050251">
    <property type="entry name" value="HpcH-HpaI_aldolase"/>
</dbReference>
<dbReference type="InterPro" id="IPR005000">
    <property type="entry name" value="Aldolase/citrate-lyase_domain"/>
</dbReference>
<dbReference type="Pfam" id="PF03328">
    <property type="entry name" value="HpcH_HpaI"/>
    <property type="match status" value="1"/>
</dbReference>
<dbReference type="GO" id="GO:0016832">
    <property type="term" value="F:aldehyde-lyase activity"/>
    <property type="evidence" value="ECO:0007669"/>
    <property type="project" value="TreeGrafter"/>
</dbReference>
<evidence type="ECO:0000256" key="1">
    <source>
        <dbReference type="ARBA" id="ARBA00005568"/>
    </source>
</evidence>
<evidence type="ECO:0000256" key="3">
    <source>
        <dbReference type="ARBA" id="ARBA00023239"/>
    </source>
</evidence>
<keyword evidence="3" id="KW-0456">Lyase</keyword>
<dbReference type="GO" id="GO:0046872">
    <property type="term" value="F:metal ion binding"/>
    <property type="evidence" value="ECO:0007669"/>
    <property type="project" value="UniProtKB-KW"/>
</dbReference>
<organism evidence="5 6">
    <name type="scientific">candidate division KSB3 bacterium</name>
    <dbReference type="NCBI Taxonomy" id="2044937"/>
    <lineage>
        <taxon>Bacteria</taxon>
        <taxon>candidate division KSB3</taxon>
    </lineage>
</organism>
<feature type="domain" description="HpcH/HpaI aldolase/citrate lyase" evidence="4">
    <location>
        <begin position="23"/>
        <end position="240"/>
    </location>
</feature>
<accession>A0A9D5Q4X6</accession>
<dbReference type="Gene3D" id="3.20.20.60">
    <property type="entry name" value="Phosphoenolpyruvate-binding domains"/>
    <property type="match status" value="1"/>
</dbReference>
<dbReference type="Proteomes" id="UP000649604">
    <property type="component" value="Unassembled WGS sequence"/>
</dbReference>
<comment type="similarity">
    <text evidence="1">Belongs to the HpcH/HpaI aldolase family.</text>
</comment>
<name>A0A9D5Q4X6_9BACT</name>
<sequence>MYTLKKRLQEGKTIVGTMVTTFRNPDLAKILKVVGFDFFIVDCEHGPFDYSDVAGLFALARETGIAPMIRIPEVRREVVLKSMEMGAAGILLPQTETVEQAQALVNYAKYAPLGNRGVSLLRAHTGYEKISSAREYMDNANNQTILMTQIESETGVTNIDQIMGVEGIDVAFVGPNDLTQSLGIMGQKEHPKYLEAIDAIIAAAKKHHKFSGIHLMSVPELKPYISKGMTCNLWSSDISMLMNSAREAMAQLQQ</sequence>
<dbReference type="GO" id="GO:0005737">
    <property type="term" value="C:cytoplasm"/>
    <property type="evidence" value="ECO:0007669"/>
    <property type="project" value="TreeGrafter"/>
</dbReference>
<dbReference type="SUPFAM" id="SSF51621">
    <property type="entry name" value="Phosphoenolpyruvate/pyruvate domain"/>
    <property type="match status" value="1"/>
</dbReference>
<proteinExistence type="inferred from homology"/>
<evidence type="ECO:0000256" key="2">
    <source>
        <dbReference type="ARBA" id="ARBA00022723"/>
    </source>
</evidence>